<dbReference type="AlphaFoldDB" id="A0A383BYZ2"/>
<protein>
    <submittedName>
        <fullName evidence="1">Uncharacterized protein</fullName>
    </submittedName>
</protein>
<feature type="non-terminal residue" evidence="1">
    <location>
        <position position="1"/>
    </location>
</feature>
<organism evidence="1">
    <name type="scientific">marine metagenome</name>
    <dbReference type="NCBI Taxonomy" id="408172"/>
    <lineage>
        <taxon>unclassified sequences</taxon>
        <taxon>metagenomes</taxon>
        <taxon>ecological metagenomes</taxon>
    </lineage>
</organism>
<reference evidence="1" key="1">
    <citation type="submission" date="2018-05" db="EMBL/GenBank/DDBJ databases">
        <authorList>
            <person name="Lanie J.A."/>
            <person name="Ng W.-L."/>
            <person name="Kazmierczak K.M."/>
            <person name="Andrzejewski T.M."/>
            <person name="Davidsen T.M."/>
            <person name="Wayne K.J."/>
            <person name="Tettelin H."/>
            <person name="Glass J.I."/>
            <person name="Rusch D."/>
            <person name="Podicherti R."/>
            <person name="Tsui H.-C.T."/>
            <person name="Winkler M.E."/>
        </authorList>
    </citation>
    <scope>NUCLEOTIDE SEQUENCE</scope>
</reference>
<gene>
    <name evidence="1" type="ORF">METZ01_LOCUS477893</name>
</gene>
<proteinExistence type="predicted"/>
<accession>A0A383BYZ2</accession>
<evidence type="ECO:0000313" key="1">
    <source>
        <dbReference type="EMBL" id="SVE25039.1"/>
    </source>
</evidence>
<name>A0A383BYZ2_9ZZZZ</name>
<dbReference type="EMBL" id="UINC01204356">
    <property type="protein sequence ID" value="SVE25039.1"/>
    <property type="molecule type" value="Genomic_DNA"/>
</dbReference>
<sequence length="68" mass="7409">VTDAGHDGDQSIYINEGNRPVPAQAVEEELLRSIEEVEDRIKVFRNRVRAVLASAQTDGTEEGGDDAV</sequence>